<dbReference type="SUPFAM" id="SSF52540">
    <property type="entry name" value="P-loop containing nucleoside triphosphate hydrolases"/>
    <property type="match status" value="1"/>
</dbReference>
<dbReference type="PANTHER" id="PTHR43642:SF1">
    <property type="entry name" value="HYBRID SIGNAL TRANSDUCTION HISTIDINE KINASE G"/>
    <property type="match status" value="1"/>
</dbReference>
<dbReference type="Pfam" id="PF00069">
    <property type="entry name" value="Pkinase"/>
    <property type="match status" value="1"/>
</dbReference>
<dbReference type="InterPro" id="IPR000719">
    <property type="entry name" value="Prot_kinase_dom"/>
</dbReference>
<dbReference type="InterPro" id="IPR011009">
    <property type="entry name" value="Kinase-like_dom_sf"/>
</dbReference>
<dbReference type="InterPro" id="IPR029787">
    <property type="entry name" value="Nucleotide_cyclase"/>
</dbReference>
<dbReference type="Gene3D" id="3.30.450.40">
    <property type="match status" value="1"/>
</dbReference>
<dbReference type="InterPro" id="IPR053159">
    <property type="entry name" value="Hybrid_Histidine_Kinase"/>
</dbReference>
<dbReference type="SUPFAM" id="SSF56112">
    <property type="entry name" value="Protein kinase-like (PK-like)"/>
    <property type="match status" value="1"/>
</dbReference>
<dbReference type="Gene3D" id="1.10.510.10">
    <property type="entry name" value="Transferase(Phosphotransferase) domain 1"/>
    <property type="match status" value="1"/>
</dbReference>
<dbReference type="RefSeq" id="WP_224478581.1">
    <property type="nucleotide sequence ID" value="NZ_JAIUJS010000004.1"/>
</dbReference>
<dbReference type="InterPro" id="IPR041664">
    <property type="entry name" value="AAA_16"/>
</dbReference>
<dbReference type="SMART" id="SM00044">
    <property type="entry name" value="CYCc"/>
    <property type="match status" value="1"/>
</dbReference>
<organism evidence="4 5">
    <name type="scientific">Winogradskyella vincentii</name>
    <dbReference type="NCBI Taxonomy" id="2877122"/>
    <lineage>
        <taxon>Bacteria</taxon>
        <taxon>Pseudomonadati</taxon>
        <taxon>Bacteroidota</taxon>
        <taxon>Flavobacteriia</taxon>
        <taxon>Flavobacteriales</taxon>
        <taxon>Flavobacteriaceae</taxon>
        <taxon>Winogradskyella</taxon>
    </lineage>
</organism>
<proteinExistence type="predicted"/>
<dbReference type="InterPro" id="IPR029016">
    <property type="entry name" value="GAF-like_dom_sf"/>
</dbReference>
<comment type="caution">
    <text evidence="4">The sequence shown here is derived from an EMBL/GenBank/DDBJ whole genome shotgun (WGS) entry which is preliminary data.</text>
</comment>
<dbReference type="SUPFAM" id="SSF48452">
    <property type="entry name" value="TPR-like"/>
    <property type="match status" value="1"/>
</dbReference>
<feature type="domain" description="Protein kinase" evidence="2">
    <location>
        <begin position="16"/>
        <end position="286"/>
    </location>
</feature>
<dbReference type="Pfam" id="PF01590">
    <property type="entry name" value="GAF"/>
    <property type="match status" value="1"/>
</dbReference>
<dbReference type="InterPro" id="IPR011990">
    <property type="entry name" value="TPR-like_helical_dom_sf"/>
</dbReference>
<dbReference type="PROSITE" id="PS50011">
    <property type="entry name" value="PROTEIN_KINASE_DOM"/>
    <property type="match status" value="1"/>
</dbReference>
<dbReference type="EMBL" id="JAIUJS010000004">
    <property type="protein sequence ID" value="MCA0153628.1"/>
    <property type="molecule type" value="Genomic_DNA"/>
</dbReference>
<dbReference type="InterPro" id="IPR001054">
    <property type="entry name" value="A/G_cyclase"/>
</dbReference>
<keyword evidence="5" id="KW-1185">Reference proteome</keyword>
<dbReference type="Gene3D" id="3.30.200.20">
    <property type="entry name" value="Phosphorylase Kinase, domain 1"/>
    <property type="match status" value="1"/>
</dbReference>
<reference evidence="5" key="1">
    <citation type="submission" date="2023-07" db="EMBL/GenBank/DDBJ databases">
        <authorList>
            <person name="Yue Y."/>
        </authorList>
    </citation>
    <scope>NUCLEOTIDE SEQUENCE [LARGE SCALE GENOMIC DNA]</scope>
    <source>
        <strain evidence="5">2Y89</strain>
    </source>
</reference>
<accession>A0ABS7Y4K5</accession>
<dbReference type="PROSITE" id="PS50125">
    <property type="entry name" value="GUANYLATE_CYCLASE_2"/>
    <property type="match status" value="1"/>
</dbReference>
<dbReference type="InterPro" id="IPR027417">
    <property type="entry name" value="P-loop_NTPase"/>
</dbReference>
<dbReference type="Gene3D" id="3.30.70.1230">
    <property type="entry name" value="Nucleotide cyclase"/>
    <property type="match status" value="1"/>
</dbReference>
<name>A0ABS7Y4K5_9FLAO</name>
<comment type="subcellular location">
    <subcellularLocation>
        <location evidence="1">Membrane</location>
        <topology evidence="1">Single-pass membrane protein</topology>
    </subcellularLocation>
</comment>
<evidence type="ECO:0000259" key="3">
    <source>
        <dbReference type="PROSITE" id="PS50125"/>
    </source>
</evidence>
<dbReference type="InterPro" id="IPR003018">
    <property type="entry name" value="GAF"/>
</dbReference>
<dbReference type="Pfam" id="PF13191">
    <property type="entry name" value="AAA_16"/>
    <property type="match status" value="1"/>
</dbReference>
<dbReference type="Proteomes" id="UP001198402">
    <property type="component" value="Unassembled WGS sequence"/>
</dbReference>
<protein>
    <submittedName>
        <fullName evidence="4">AAA family ATPase</fullName>
    </submittedName>
</protein>
<gene>
    <name evidence="4" type="ORF">LBV24_10400</name>
</gene>
<sequence>MSVQLKKENLDVIPGYDILEEIHQSQNHIIYKAKRKSDNLEVVIKTFNSELLKNEDVLKIKREFEILNQFNDDTIISGFDFIEYGIGNVAIAIESFGITLNKFQSQLPQKIFSVNDFLSIAVNLVNALKTVHKVGIVHNNIETSNFLINPQTKQIKLIDFDMSSVLSQEYLESTSLANWSDKSLPYLSPEQTGRINRGVDYRSDFYALGAVFYELLTGKHLFEANDDLEWVYCIISKEPVAPNLINKNVPEVLSQIILKLVSKNAENRYQSNHGLLIDLKKCAEQIKVHGNDFHFDIAQSDISQKFKVPQKLYGRENEIQKLESYFQNASLGSVEFCLVSGYSGVGKTAIVKELGRSIASKNGYLIQGKFDQFKQNAPYTTIVSAFSNLIKLLLGEPENRLNYWKDQIIKALDKNGQLIIDYIPELELIIGPQDPILELPVEESHHRFLTHFINFINVFGSENYPLVIFLDDLQWSDIPTLNLIKQMVLTEELNYVFLIGAYRDNEIDTTHPLNLTLREIEKKKFVDNLKLGPLNNKATKTLIKDTLLCDDNLAIELTQKVYEKTNGNPFFSIELLKNLKDKDVIYFDNDKGFWNCNITALDEENYSENVIDIIVSRQLELPENTQKSLQLAACIGATFDLKTLSIIQESKLAKTGAFLHEALVQHMIVPLDDNYKFFEDIKGTNHGSLKSAKTINPLYKFQHDRVQQAAYSQIPENKKETIHLSIGRLLLNKSTQLNREEQFLDTINHLNIGRRLITEQDQRTQLAELNLEAGIKAKESSAYTSALDYLKIGCEMLGQQSWKKNYQLTWDLHHELQYSYYLTGDWENADILTDTLLRESKTPIEKGLVLSSRTRQYSTTQRMKESINAAFEGLSILGFNFNDKPTAKDVDNEVKLIKKNLNNREIAELIDLPEIQDQKARIASQLIMEIFPAAFLSGSGEMFPYLVLKSVNIGLHYGNSPETAFSYAAYGMLLCGHFNDTTKGYEYGKLGVKLSEKLENLTLKARIIYVYAMFVHHWSNHWSTMTPWFRKGIEAGYQSGDLLYLAYSAQDCIIWDPSLDLEVSSNEHTKLLEIVKECEYKDSLDSGTLFLQMQLNFMGLTEDEFSLTDENFDEEACLSGMHERHFMTGICNHHLYKAEIHLLYNDPEGALPHIIKLEEKVSSFMALPQETRFHIVAFLVRAMLVHRNSALDKNDYLSKMIQNKDIVGAWVKQCPENFNHLYYLMEAELANINGEMDKALPLYEKAIELAKINSYRKDEAMANEFAGKFFLKHNLNKAAEGYLKESQYLYYRWGAHRKVNEMVRSYGISTKMNNATNASHQTNYKSNSGQSTFLDFNSILKASQTISGELVLDKLLKSTLNILMENAGAQRGFIVIQKENKIRLIKYRDSKKTELKITKNLKDKDDIPVLPLTLINTAIRTQEPIVIDNASDIHAFSSDPYLKKNKPMSISCIPLPQHGKWPIAIYLENNITYGAFTEERIKVINLLASQASISMENARIYEQQENLLKAQQRFVPSQFLKHLGHDSITNVQLGESVLMDMNVLFTDILNFTPLVEKLSPEAVIKFLNRLFNEMGIVIKDMGGFIDSYQGDQIMALFPTSSFKAVKAAVEMTRALENFNSSSESENLPPISIGIGINTGPLVLGTMGALNRMQCSVLGDTVNLASRIESLTRMYGAKLLIGEQTYATIENKDYFSLRMVDFVAVKGKGTAVKLYEVIDAENKARRDIKEQTLKFVNEGMELYFSREFKAAQKLFQSAYKIDQEDKVINLFLERIETYIKNPPDHTWEGYENLEHK</sequence>
<dbReference type="SMART" id="SM00065">
    <property type="entry name" value="GAF"/>
    <property type="match status" value="1"/>
</dbReference>
<dbReference type="SUPFAM" id="SSF55781">
    <property type="entry name" value="GAF domain-like"/>
    <property type="match status" value="1"/>
</dbReference>
<evidence type="ECO:0000259" key="2">
    <source>
        <dbReference type="PROSITE" id="PS50011"/>
    </source>
</evidence>
<evidence type="ECO:0000313" key="5">
    <source>
        <dbReference type="Proteomes" id="UP001198402"/>
    </source>
</evidence>
<dbReference type="SUPFAM" id="SSF55073">
    <property type="entry name" value="Nucleotide cyclase"/>
    <property type="match status" value="1"/>
</dbReference>
<dbReference type="Pfam" id="PF00211">
    <property type="entry name" value="Guanylate_cyc"/>
    <property type="match status" value="1"/>
</dbReference>
<dbReference type="Gene3D" id="3.40.50.300">
    <property type="entry name" value="P-loop containing nucleotide triphosphate hydrolases"/>
    <property type="match status" value="1"/>
</dbReference>
<feature type="domain" description="Guanylate cyclase" evidence="3">
    <location>
        <begin position="1542"/>
        <end position="1668"/>
    </location>
</feature>
<evidence type="ECO:0000313" key="4">
    <source>
        <dbReference type="EMBL" id="MCA0153628.1"/>
    </source>
</evidence>
<dbReference type="PANTHER" id="PTHR43642">
    <property type="entry name" value="HYBRID SIGNAL TRANSDUCTION HISTIDINE KINASE G"/>
    <property type="match status" value="1"/>
</dbReference>
<dbReference type="SMART" id="SM00220">
    <property type="entry name" value="S_TKc"/>
    <property type="match status" value="1"/>
</dbReference>
<evidence type="ECO:0000256" key="1">
    <source>
        <dbReference type="ARBA" id="ARBA00004167"/>
    </source>
</evidence>
<dbReference type="CDD" id="cd07302">
    <property type="entry name" value="CHD"/>
    <property type="match status" value="1"/>
</dbReference>
<dbReference type="CDD" id="cd14014">
    <property type="entry name" value="STKc_PknB_like"/>
    <property type="match status" value="1"/>
</dbReference>